<evidence type="ECO:0000256" key="4">
    <source>
        <dbReference type="ARBA" id="ARBA00022737"/>
    </source>
</evidence>
<reference evidence="13 14" key="1">
    <citation type="submission" date="2022-12" db="EMBL/GenBank/DDBJ databases">
        <title>Chromosome-level genome assembly of true bugs.</title>
        <authorList>
            <person name="Ma L."/>
            <person name="Li H."/>
        </authorList>
    </citation>
    <scope>NUCLEOTIDE SEQUENCE [LARGE SCALE GENOMIC DNA]</scope>
    <source>
        <strain evidence="13">Lab_2022b</strain>
    </source>
</reference>
<keyword evidence="10" id="KW-0539">Nucleus</keyword>
<dbReference type="FunFam" id="3.30.160.60:FF:000096">
    <property type="entry name" value="Zinc finger and BTB domain-containing protein 18 isoform 1"/>
    <property type="match status" value="1"/>
</dbReference>
<evidence type="ECO:0000256" key="7">
    <source>
        <dbReference type="ARBA" id="ARBA00023015"/>
    </source>
</evidence>
<dbReference type="GO" id="GO:0009880">
    <property type="term" value="P:embryonic pattern specification"/>
    <property type="evidence" value="ECO:0007669"/>
    <property type="project" value="TreeGrafter"/>
</dbReference>
<keyword evidence="7" id="KW-0805">Transcription regulation</keyword>
<dbReference type="EMBL" id="JAPXFL010000007">
    <property type="protein sequence ID" value="KAK9504410.1"/>
    <property type="molecule type" value="Genomic_DNA"/>
</dbReference>
<keyword evidence="3" id="KW-0479">Metal-binding</keyword>
<evidence type="ECO:0000313" key="14">
    <source>
        <dbReference type="Proteomes" id="UP001461498"/>
    </source>
</evidence>
<keyword evidence="8" id="KW-0238">DNA-binding</keyword>
<dbReference type="InterPro" id="IPR013087">
    <property type="entry name" value="Znf_C2H2_type"/>
</dbReference>
<name>A0AAW1D2G2_9HEMI</name>
<dbReference type="PROSITE" id="PS50157">
    <property type="entry name" value="ZINC_FINGER_C2H2_2"/>
    <property type="match status" value="2"/>
</dbReference>
<keyword evidence="6" id="KW-0862">Zinc</keyword>
<evidence type="ECO:0000256" key="2">
    <source>
        <dbReference type="ARBA" id="ARBA00004123"/>
    </source>
</evidence>
<dbReference type="PANTHER" id="PTHR14196">
    <property type="entry name" value="ODD-SKIPPED - RELATED"/>
    <property type="match status" value="1"/>
</dbReference>
<evidence type="ECO:0000256" key="11">
    <source>
        <dbReference type="PROSITE-ProRule" id="PRU00042"/>
    </source>
</evidence>
<dbReference type="GO" id="GO:0008270">
    <property type="term" value="F:zinc ion binding"/>
    <property type="evidence" value="ECO:0007669"/>
    <property type="project" value="UniProtKB-KW"/>
</dbReference>
<dbReference type="FunFam" id="3.30.160.60:FF:000097">
    <property type="entry name" value="Zinc finger protein"/>
    <property type="match status" value="1"/>
</dbReference>
<evidence type="ECO:0000313" key="13">
    <source>
        <dbReference type="EMBL" id="KAK9504410.1"/>
    </source>
</evidence>
<evidence type="ECO:0000256" key="10">
    <source>
        <dbReference type="ARBA" id="ARBA00023242"/>
    </source>
</evidence>
<keyword evidence="4" id="KW-0677">Repeat</keyword>
<dbReference type="InterPro" id="IPR050717">
    <property type="entry name" value="C2H2-ZF_Transcription_Reg"/>
</dbReference>
<evidence type="ECO:0000256" key="8">
    <source>
        <dbReference type="ARBA" id="ARBA00023125"/>
    </source>
</evidence>
<evidence type="ECO:0000256" key="6">
    <source>
        <dbReference type="ARBA" id="ARBA00022833"/>
    </source>
</evidence>
<dbReference type="InterPro" id="IPR036236">
    <property type="entry name" value="Znf_C2H2_sf"/>
</dbReference>
<protein>
    <recommendedName>
        <fullName evidence="12">C2H2-type domain-containing protein</fullName>
    </recommendedName>
</protein>
<dbReference type="SUPFAM" id="SSF57667">
    <property type="entry name" value="beta-beta-alpha zinc fingers"/>
    <property type="match status" value="1"/>
</dbReference>
<evidence type="ECO:0000256" key="1">
    <source>
        <dbReference type="ARBA" id="ARBA00003767"/>
    </source>
</evidence>
<proteinExistence type="predicted"/>
<organism evidence="13 14">
    <name type="scientific">Rhynocoris fuscipes</name>
    <dbReference type="NCBI Taxonomy" id="488301"/>
    <lineage>
        <taxon>Eukaryota</taxon>
        <taxon>Metazoa</taxon>
        <taxon>Ecdysozoa</taxon>
        <taxon>Arthropoda</taxon>
        <taxon>Hexapoda</taxon>
        <taxon>Insecta</taxon>
        <taxon>Pterygota</taxon>
        <taxon>Neoptera</taxon>
        <taxon>Paraneoptera</taxon>
        <taxon>Hemiptera</taxon>
        <taxon>Heteroptera</taxon>
        <taxon>Panheteroptera</taxon>
        <taxon>Cimicomorpha</taxon>
        <taxon>Reduviidae</taxon>
        <taxon>Harpactorinae</taxon>
        <taxon>Harpactorini</taxon>
        <taxon>Rhynocoris</taxon>
    </lineage>
</organism>
<evidence type="ECO:0000256" key="5">
    <source>
        <dbReference type="ARBA" id="ARBA00022771"/>
    </source>
</evidence>
<comment type="function">
    <text evidence="1">May be involved in transcriptional regulation.</text>
</comment>
<gene>
    <name evidence="13" type="ORF">O3M35_010747</name>
</gene>
<dbReference type="GO" id="GO:0005634">
    <property type="term" value="C:nucleus"/>
    <property type="evidence" value="ECO:0007669"/>
    <property type="project" value="UniProtKB-SubCell"/>
</dbReference>
<dbReference type="GO" id="GO:0000977">
    <property type="term" value="F:RNA polymerase II transcription regulatory region sequence-specific DNA binding"/>
    <property type="evidence" value="ECO:0007669"/>
    <property type="project" value="TreeGrafter"/>
</dbReference>
<feature type="domain" description="C2H2-type" evidence="12">
    <location>
        <begin position="360"/>
        <end position="387"/>
    </location>
</feature>
<comment type="caution">
    <text evidence="13">The sequence shown here is derived from an EMBL/GenBank/DDBJ whole genome shotgun (WGS) entry which is preliminary data.</text>
</comment>
<dbReference type="SMART" id="SM00355">
    <property type="entry name" value="ZnF_C2H2"/>
    <property type="match status" value="2"/>
</dbReference>
<dbReference type="GO" id="GO:0000981">
    <property type="term" value="F:DNA-binding transcription factor activity, RNA polymerase II-specific"/>
    <property type="evidence" value="ECO:0007669"/>
    <property type="project" value="TreeGrafter"/>
</dbReference>
<keyword evidence="9" id="KW-0804">Transcription</keyword>
<dbReference type="Proteomes" id="UP001461498">
    <property type="component" value="Unassembled WGS sequence"/>
</dbReference>
<evidence type="ECO:0000256" key="9">
    <source>
        <dbReference type="ARBA" id="ARBA00023163"/>
    </source>
</evidence>
<dbReference type="AlphaFoldDB" id="A0AAW1D2G2"/>
<dbReference type="Gene3D" id="3.30.160.60">
    <property type="entry name" value="Classic Zinc Finger"/>
    <property type="match status" value="2"/>
</dbReference>
<keyword evidence="5 11" id="KW-0863">Zinc-finger</keyword>
<keyword evidence="14" id="KW-1185">Reference proteome</keyword>
<dbReference type="PROSITE" id="PS00028">
    <property type="entry name" value="ZINC_FINGER_C2H2_1"/>
    <property type="match status" value="2"/>
</dbReference>
<comment type="subcellular location">
    <subcellularLocation>
        <location evidence="2">Nucleus</location>
    </subcellularLocation>
</comment>
<dbReference type="Pfam" id="PF23561">
    <property type="entry name" value="zf-C2H2_15"/>
    <property type="match status" value="1"/>
</dbReference>
<dbReference type="GO" id="GO:0048619">
    <property type="term" value="P:embryonic hindgut morphogenesis"/>
    <property type="evidence" value="ECO:0007669"/>
    <property type="project" value="TreeGrafter"/>
</dbReference>
<feature type="domain" description="C2H2-type" evidence="12">
    <location>
        <begin position="332"/>
        <end position="359"/>
    </location>
</feature>
<dbReference type="PANTHER" id="PTHR14196:SF10">
    <property type="entry name" value="C2H2-TYPE DOMAIN-CONTAINING PROTEIN"/>
    <property type="match status" value="1"/>
</dbReference>
<dbReference type="InterPro" id="IPR056436">
    <property type="entry name" value="Znf-C2H2_ZIC1-5/GLI1-3-like"/>
</dbReference>
<sequence length="405" mass="45418">MDISNERIRRDIPSSKADLFDFVNTTSENLKSIGIEPHSNSEQIVDNKETNNNHLMMNSVDMSSYSEWPNIDSSMLEELNCWTTQDTGAHHSNKVDNTDGAIYTLTVLNGAEHSSWFKPDDKEENKLTSASLDLETILLNGLAPTFQNSFPTEDKPSEFTFDDSGFGGSGTTGNATFNNNNEWKQENNNEVDSLLRNALQGKSLARYNGIKKESVEIKTEEDEKILNMETPILYETPSLIDSDNPSSAHSMDDMFLSHLDVSYPEDYEKLKRIETEVAESVEQFNRSYIASSSHIQVATVTNKSTKKYTKRAKSTTTNSTTASGVRKERSLHYCSICNKGFKDKYSVNVHIRTHTGEKPFTCSLCCKSFRQKAHLAKHYQTHMAQAKNGLAASSQKSNKSLVHSS</sequence>
<evidence type="ECO:0000256" key="3">
    <source>
        <dbReference type="ARBA" id="ARBA00022723"/>
    </source>
</evidence>
<accession>A0AAW1D2G2</accession>
<evidence type="ECO:0000259" key="12">
    <source>
        <dbReference type="PROSITE" id="PS50157"/>
    </source>
</evidence>